<keyword evidence="4" id="KW-1185">Reference proteome</keyword>
<accession>A0A365TR89</accession>
<name>A0A365TR89_9GAMM</name>
<sequence>MRFISTRVHGMVDYAMGLLLIVAPFLFGFATGGAAQWVPIILGVVMLASAIMTKYELGLMHLIPMPLHLTMDLISGILLLVSPWLFGFADIVYLPHVILGILEIGASLTTEKQPRNVAASTNRG</sequence>
<feature type="domain" description="SPW repeat-containing integral membrane" evidence="2">
    <location>
        <begin position="9"/>
        <end position="107"/>
    </location>
</feature>
<feature type="transmembrane region" description="Helical" evidence="1">
    <location>
        <begin position="67"/>
        <end position="86"/>
    </location>
</feature>
<evidence type="ECO:0000313" key="4">
    <source>
        <dbReference type="Proteomes" id="UP000252204"/>
    </source>
</evidence>
<dbReference type="OrthoDB" id="129082at2"/>
<protein>
    <recommendedName>
        <fullName evidence="2">SPW repeat-containing integral membrane domain-containing protein</fullName>
    </recommendedName>
</protein>
<evidence type="ECO:0000313" key="3">
    <source>
        <dbReference type="EMBL" id="RBI68561.1"/>
    </source>
</evidence>
<reference evidence="4" key="1">
    <citation type="submission" date="2018-06" db="EMBL/GenBank/DDBJ databases">
        <title>Whole genome sequencing of four bacterial strains from South Shetland trench revealing bio-synthetic gene clusters.</title>
        <authorList>
            <person name="Abdel-Mageed W.M."/>
            <person name="Lehri B."/>
            <person name="Jarmusch S."/>
            <person name="Miranda K."/>
            <person name="Goodfellow M."/>
            <person name="Jaspars M."/>
            <person name="Karlyshev A.V."/>
        </authorList>
    </citation>
    <scope>NUCLEOTIDE SEQUENCE [LARGE SCALE GENOMIC DNA]</scope>
    <source>
        <strain evidence="4">SST4</strain>
    </source>
</reference>
<organism evidence="3 4">
    <name type="scientific">Vreelandella sulfidaeris</name>
    <dbReference type="NCBI Taxonomy" id="115553"/>
    <lineage>
        <taxon>Bacteria</taxon>
        <taxon>Pseudomonadati</taxon>
        <taxon>Pseudomonadota</taxon>
        <taxon>Gammaproteobacteria</taxon>
        <taxon>Oceanospirillales</taxon>
        <taxon>Halomonadaceae</taxon>
        <taxon>Vreelandella</taxon>
    </lineage>
</organism>
<dbReference type="InterPro" id="IPR005530">
    <property type="entry name" value="SPW"/>
</dbReference>
<gene>
    <name evidence="3" type="ORF">DQ400_04070</name>
</gene>
<keyword evidence="1" id="KW-0812">Transmembrane</keyword>
<comment type="caution">
    <text evidence="3">The sequence shown here is derived from an EMBL/GenBank/DDBJ whole genome shotgun (WGS) entry which is preliminary data.</text>
</comment>
<evidence type="ECO:0000256" key="1">
    <source>
        <dbReference type="SAM" id="Phobius"/>
    </source>
</evidence>
<dbReference type="Proteomes" id="UP000252204">
    <property type="component" value="Unassembled WGS sequence"/>
</dbReference>
<feature type="transmembrane region" description="Helical" evidence="1">
    <location>
        <begin position="12"/>
        <end position="31"/>
    </location>
</feature>
<evidence type="ECO:0000259" key="2">
    <source>
        <dbReference type="Pfam" id="PF03779"/>
    </source>
</evidence>
<keyword evidence="1" id="KW-1133">Transmembrane helix</keyword>
<feature type="transmembrane region" description="Helical" evidence="1">
    <location>
        <begin position="37"/>
        <end position="55"/>
    </location>
</feature>
<dbReference type="Pfam" id="PF03779">
    <property type="entry name" value="SPW"/>
    <property type="match status" value="1"/>
</dbReference>
<dbReference type="RefSeq" id="WP_113268534.1">
    <property type="nucleotide sequence ID" value="NZ_QNTU01000002.1"/>
</dbReference>
<keyword evidence="1" id="KW-0472">Membrane</keyword>
<dbReference type="AlphaFoldDB" id="A0A365TR89"/>
<proteinExistence type="predicted"/>
<dbReference type="EMBL" id="QNTU01000002">
    <property type="protein sequence ID" value="RBI68561.1"/>
    <property type="molecule type" value="Genomic_DNA"/>
</dbReference>